<dbReference type="PANTHER" id="PTHR12815">
    <property type="entry name" value="SORTING AND ASSEMBLY MACHINERY SAMM50 PROTEIN FAMILY MEMBER"/>
    <property type="match status" value="1"/>
</dbReference>
<dbReference type="RefSeq" id="XP_040725169.1">
    <property type="nucleotide sequence ID" value="XM_040866873.1"/>
</dbReference>
<sequence length="479" mass="51611">MDGGNAEDILRSHREAASFEEEQEQAVQERLNTFYHYAGLRLSDMVDRNGSLPAKLKQVTVLGTPHTRPSFLAKVLGDVLNQPDSATLRSSLDALSAAATRLAEFGIYESVVIDVDKIPFHRGASEHDLAATLHCKERSRISARTGTDFGNQEGSAYASINIRNAFGGAESLEGNVAFGTRTRASYEARLTTPIDANPQSIFELLGYAATRANTHASHEELVQGLSASVKQLSVLGRHDFGIHAVARTITNLSPGASLAIRQSAGDSQKFSLTHAFVHDRRDDVVVPTTGYRLGTTQELALPLTESAAAFAKAEVQASRHGKVGDVVLSLSAKGGLLWTLAEQQSMLNDRFQLGGPTSVRGFQYAGLGPRPRGSQDALGGDVYLSTCASIMHRVPFAPESWPIKAQTFVATGALLPLDKQKPRQTLQKLLTNPSVSAGIGLVFRHPAARIEMSFCLPLIARPTDQVRKGLQFGLGVDFM</sequence>
<evidence type="ECO:0000313" key="7">
    <source>
        <dbReference type="EMBL" id="ORY82035.1"/>
    </source>
</evidence>
<dbReference type="Gene3D" id="2.40.160.50">
    <property type="entry name" value="membrane protein fhac: a member of the omp85/tpsb transporter family"/>
    <property type="match status" value="1"/>
</dbReference>
<dbReference type="GO" id="GO:0005741">
    <property type="term" value="C:mitochondrial outer membrane"/>
    <property type="evidence" value="ECO:0007669"/>
    <property type="project" value="UniProtKB-SubCell"/>
</dbReference>
<proteinExistence type="inferred from homology"/>
<keyword evidence="8" id="KW-1185">Reference proteome</keyword>
<dbReference type="GO" id="GO:0045040">
    <property type="term" value="P:protein insertion into mitochondrial outer membrane"/>
    <property type="evidence" value="ECO:0007669"/>
    <property type="project" value="TreeGrafter"/>
</dbReference>
<gene>
    <name evidence="7" type="ORF">BCR37DRAFT_29238</name>
</gene>
<organism evidence="7 8">
    <name type="scientific">Protomyces lactucae-debilis</name>
    <dbReference type="NCBI Taxonomy" id="2754530"/>
    <lineage>
        <taxon>Eukaryota</taxon>
        <taxon>Fungi</taxon>
        <taxon>Dikarya</taxon>
        <taxon>Ascomycota</taxon>
        <taxon>Taphrinomycotina</taxon>
        <taxon>Taphrinomycetes</taxon>
        <taxon>Taphrinales</taxon>
        <taxon>Protomycetaceae</taxon>
        <taxon>Protomyces</taxon>
    </lineage>
</organism>
<comment type="subcellular location">
    <subcellularLocation>
        <location evidence="1">Mitochondrion outer membrane</location>
        <topology evidence="1">Multi-pass membrane protein</topology>
    </subcellularLocation>
</comment>
<evidence type="ECO:0000256" key="5">
    <source>
        <dbReference type="ARBA" id="ARBA00023136"/>
    </source>
</evidence>
<name>A0A1Y2FGU6_PROLT</name>
<evidence type="ECO:0000256" key="4">
    <source>
        <dbReference type="ARBA" id="ARBA00022692"/>
    </source>
</evidence>
<dbReference type="AlphaFoldDB" id="A0A1Y2FGU6"/>
<dbReference type="Pfam" id="PF01103">
    <property type="entry name" value="Omp85"/>
    <property type="match status" value="1"/>
</dbReference>
<keyword evidence="5" id="KW-0472">Membrane</keyword>
<dbReference type="OrthoDB" id="1724197at2759"/>
<dbReference type="InterPro" id="IPR039910">
    <property type="entry name" value="D15-like"/>
</dbReference>
<dbReference type="STRING" id="56484.A0A1Y2FGU6"/>
<dbReference type="InterPro" id="IPR000184">
    <property type="entry name" value="Bac_surfAg_D15"/>
</dbReference>
<keyword evidence="3" id="KW-1134">Transmembrane beta strand</keyword>
<evidence type="ECO:0000256" key="3">
    <source>
        <dbReference type="ARBA" id="ARBA00022452"/>
    </source>
</evidence>
<accession>A0A1Y2FGU6</accession>
<evidence type="ECO:0000313" key="8">
    <source>
        <dbReference type="Proteomes" id="UP000193685"/>
    </source>
</evidence>
<keyword evidence="4" id="KW-0812">Transmembrane</keyword>
<protein>
    <submittedName>
        <fullName evidence="7">Surface antigen-domain-containing protein</fullName>
    </submittedName>
</protein>
<dbReference type="EMBL" id="MCFI01000010">
    <property type="protein sequence ID" value="ORY82035.1"/>
    <property type="molecule type" value="Genomic_DNA"/>
</dbReference>
<evidence type="ECO:0000256" key="2">
    <source>
        <dbReference type="ARBA" id="ARBA00010913"/>
    </source>
</evidence>
<feature type="domain" description="Bacterial surface antigen (D15)" evidence="6">
    <location>
        <begin position="164"/>
        <end position="478"/>
    </location>
</feature>
<dbReference type="PANTHER" id="PTHR12815:SF18">
    <property type="entry name" value="SORTING AND ASSEMBLY MACHINERY COMPONENT 50 HOMOLOG"/>
    <property type="match status" value="1"/>
</dbReference>
<evidence type="ECO:0000256" key="1">
    <source>
        <dbReference type="ARBA" id="ARBA00004374"/>
    </source>
</evidence>
<comment type="caution">
    <text evidence="7">The sequence shown here is derived from an EMBL/GenBank/DDBJ whole genome shotgun (WGS) entry which is preliminary data.</text>
</comment>
<reference evidence="7 8" key="1">
    <citation type="submission" date="2016-07" db="EMBL/GenBank/DDBJ databases">
        <title>Pervasive Adenine N6-methylation of Active Genes in Fungi.</title>
        <authorList>
            <consortium name="DOE Joint Genome Institute"/>
            <person name="Mondo S.J."/>
            <person name="Dannebaum R.O."/>
            <person name="Kuo R.C."/>
            <person name="Labutti K."/>
            <person name="Haridas S."/>
            <person name="Kuo A."/>
            <person name="Salamov A."/>
            <person name="Ahrendt S.R."/>
            <person name="Lipzen A."/>
            <person name="Sullivan W."/>
            <person name="Andreopoulos W.B."/>
            <person name="Clum A."/>
            <person name="Lindquist E."/>
            <person name="Daum C."/>
            <person name="Ramamoorthy G.K."/>
            <person name="Gryganskyi A."/>
            <person name="Culley D."/>
            <person name="Magnuson J.K."/>
            <person name="James T.Y."/>
            <person name="O'Malley M.A."/>
            <person name="Stajich J.E."/>
            <person name="Spatafora J.W."/>
            <person name="Visel A."/>
            <person name="Grigoriev I.V."/>
        </authorList>
    </citation>
    <scope>NUCLEOTIDE SEQUENCE [LARGE SCALE GENOMIC DNA]</scope>
    <source>
        <strain evidence="7 8">12-1054</strain>
    </source>
</reference>
<evidence type="ECO:0000259" key="6">
    <source>
        <dbReference type="Pfam" id="PF01103"/>
    </source>
</evidence>
<comment type="similarity">
    <text evidence="2">Belongs to the SAM50/omp85 family.</text>
</comment>
<dbReference type="OMA" id="SGIWRQI"/>
<dbReference type="GeneID" id="63783472"/>
<dbReference type="Proteomes" id="UP000193685">
    <property type="component" value="Unassembled WGS sequence"/>
</dbReference>